<dbReference type="Proteomes" id="UP000064844">
    <property type="component" value="Chromosome"/>
</dbReference>
<proteinExistence type="predicted"/>
<dbReference type="STRING" id="1297617.IB211_00059"/>
<evidence type="ECO:0000313" key="1">
    <source>
        <dbReference type="EMBL" id="ALP92455.1"/>
    </source>
</evidence>
<dbReference type="KEGG" id="ibu:IB211_00059"/>
<reference evidence="1 2" key="1">
    <citation type="journal article" date="2015" name="Nat. Commun.">
        <title>Production of butyrate from lysine and the Amadori product fructoselysine by a human gut commensal.</title>
        <authorList>
            <person name="Bui T.P."/>
            <person name="Ritari J."/>
            <person name="Boeren S."/>
            <person name="de Waard P."/>
            <person name="Plugge C.M."/>
            <person name="de Vos W.M."/>
        </authorList>
    </citation>
    <scope>NUCLEOTIDE SEQUENCE [LARGE SCALE GENOMIC DNA]</scope>
    <source>
        <strain evidence="1 2">AF211</strain>
    </source>
</reference>
<dbReference type="PATRIC" id="fig|1297617.4.peg.56"/>
<gene>
    <name evidence="1" type="ORF">IB211_00059</name>
</gene>
<keyword evidence="2" id="KW-1185">Reference proteome</keyword>
<dbReference type="AlphaFoldDB" id="A0A0S2VZW2"/>
<evidence type="ECO:0000313" key="2">
    <source>
        <dbReference type="Proteomes" id="UP000064844"/>
    </source>
</evidence>
<sequence length="332" mass="37561">MEAAVTTLKKEGLLRTYYRDRLRGYRLGVRAKSALLSGWPERFAPYLTGNVDTNHLKSETSRRLRLHHLAEAYVTVDNAGIRLFPDEKPEVFAPQGYCGNAIESPSFYSSREIKGLGIDTTKIYNSRFSGVILSPTSILVTYSSGTALMKWHYKSEMRVKALMWSVLCQQRLPAQYRMGDVHGLVLGDSMDLAYQILTSTGGSKHDYFMLDGSFDHFYFLTNDHCGEVTLALLCDPAKTAELNRILAQGLIAADRGRATEHDAAEPDGTPVLFGYFCDLPRIVRFNTSLDLMGRPGTLLCFDFQAEALRRYCSERVRFQTIDFAKFERRLFP</sequence>
<organism evidence="1 2">
    <name type="scientific">Intestinimonas butyriciproducens</name>
    <dbReference type="NCBI Taxonomy" id="1297617"/>
    <lineage>
        <taxon>Bacteria</taxon>
        <taxon>Bacillati</taxon>
        <taxon>Bacillota</taxon>
        <taxon>Clostridia</taxon>
        <taxon>Eubacteriales</taxon>
        <taxon>Intestinimonas</taxon>
    </lineage>
</organism>
<dbReference type="EMBL" id="CP011307">
    <property type="protein sequence ID" value="ALP92455.1"/>
    <property type="molecule type" value="Genomic_DNA"/>
</dbReference>
<protein>
    <submittedName>
        <fullName evidence="1">Uncharacterized protein</fullName>
    </submittedName>
</protein>
<reference evidence="2" key="2">
    <citation type="submission" date="2015-04" db="EMBL/GenBank/DDBJ databases">
        <title>A butyrogenic pathway from the amino acid lysine in a human gut commensal.</title>
        <authorList>
            <person name="de Vos W.M."/>
            <person name="Bui N.T.P."/>
            <person name="Plugge C.M."/>
            <person name="Ritari J."/>
        </authorList>
    </citation>
    <scope>NUCLEOTIDE SEQUENCE [LARGE SCALE GENOMIC DNA]</scope>
    <source>
        <strain evidence="2">AF211</strain>
    </source>
</reference>
<name>A0A0S2VZW2_9FIRM</name>
<accession>A0A0S2VZW2</accession>